<evidence type="ECO:0000313" key="2">
    <source>
        <dbReference type="Proteomes" id="UP001432039"/>
    </source>
</evidence>
<reference evidence="1" key="1">
    <citation type="submission" date="2022-10" db="EMBL/GenBank/DDBJ databases">
        <title>The complete genomes of actinobacterial strains from the NBC collection.</title>
        <authorList>
            <person name="Joergensen T.S."/>
            <person name="Alvarez Arevalo M."/>
            <person name="Sterndorff E.B."/>
            <person name="Faurdal D."/>
            <person name="Vuksanovic O."/>
            <person name="Mourched A.-S."/>
            <person name="Charusanti P."/>
            <person name="Shaw S."/>
            <person name="Blin K."/>
            <person name="Weber T."/>
        </authorList>
    </citation>
    <scope>NUCLEOTIDE SEQUENCE</scope>
    <source>
        <strain evidence="1">NBC_00248</strain>
    </source>
</reference>
<dbReference type="EMBL" id="CP108090">
    <property type="protein sequence ID" value="WUQ10382.1"/>
    <property type="molecule type" value="Genomic_DNA"/>
</dbReference>
<keyword evidence="2" id="KW-1185">Reference proteome</keyword>
<name>A0ABZ1T3J2_STRVG</name>
<organism evidence="1 2">
    <name type="scientific">Streptomyces virginiae</name>
    <name type="common">Streptomyces cinnamonensis</name>
    <dbReference type="NCBI Taxonomy" id="1961"/>
    <lineage>
        <taxon>Bacteria</taxon>
        <taxon>Bacillati</taxon>
        <taxon>Actinomycetota</taxon>
        <taxon>Actinomycetes</taxon>
        <taxon>Kitasatosporales</taxon>
        <taxon>Streptomycetaceae</taxon>
        <taxon>Streptomyces</taxon>
    </lineage>
</organism>
<dbReference type="RefSeq" id="WP_328959940.1">
    <property type="nucleotide sequence ID" value="NZ_CP108090.1"/>
</dbReference>
<evidence type="ECO:0000313" key="1">
    <source>
        <dbReference type="EMBL" id="WUQ10382.1"/>
    </source>
</evidence>
<dbReference type="Proteomes" id="UP001432039">
    <property type="component" value="Chromosome"/>
</dbReference>
<dbReference type="InterPro" id="IPR021239">
    <property type="entry name" value="DUF2625"/>
</dbReference>
<sequence length="52" mass="5449">MRTPNELIDVDRPAWPELSADIDAAALPVEVPPVDPALAGASLPQSQVTARS</sequence>
<dbReference type="Pfam" id="PF10946">
    <property type="entry name" value="DUF2625"/>
    <property type="match status" value="1"/>
</dbReference>
<accession>A0ABZ1T3J2</accession>
<proteinExistence type="predicted"/>
<gene>
    <name evidence="1" type="ORF">OG517_02445</name>
</gene>
<protein>
    <submittedName>
        <fullName evidence="1">DUF2625 domain-containing protein</fullName>
    </submittedName>
</protein>